<proteinExistence type="predicted"/>
<dbReference type="InterPro" id="IPR009003">
    <property type="entry name" value="Peptidase_S1_PA"/>
</dbReference>
<keyword evidence="2" id="KW-1185">Reference proteome</keyword>
<dbReference type="Gene3D" id="2.40.10.120">
    <property type="match status" value="1"/>
</dbReference>
<dbReference type="SUPFAM" id="SSF50494">
    <property type="entry name" value="Trypsin-like serine proteases"/>
    <property type="match status" value="1"/>
</dbReference>
<keyword evidence="1" id="KW-0378">Hydrolase</keyword>
<evidence type="ECO:0000313" key="1">
    <source>
        <dbReference type="EMBL" id="MCU6743685.1"/>
    </source>
</evidence>
<sequence>MRRLFSALFPCILLLLVLLAAFQGRNSSAALSETELENRIWQLSVVLLGENAEGSGCIYGYDEERQALVIITAGHVLKELQGSIEVKLADGTVLPAASSLAAEECDLGYVYLPYEKLPEKEKAYFEKEADGKFGEFLQIRESNSLQKNDAFHMTDKISTGECSFVTGYVVDPDRYLEEFGCEMIYADGGAVPGMSGSGMFDDSGRLIGILCGATEQYELAGVPAERIKKYRQ</sequence>
<reference evidence="1 2" key="1">
    <citation type="journal article" date="2021" name="ISME Commun">
        <title>Automated analysis of genomic sequences facilitates high-throughput and comprehensive description of bacteria.</title>
        <authorList>
            <person name="Hitch T.C.A."/>
        </authorList>
    </citation>
    <scope>NUCLEOTIDE SEQUENCE [LARGE SCALE GENOMIC DNA]</scope>
    <source>
        <strain evidence="1 2">Sanger_18</strain>
    </source>
</reference>
<dbReference type="Pfam" id="PF13365">
    <property type="entry name" value="Trypsin_2"/>
    <property type="match status" value="1"/>
</dbReference>
<protein>
    <submittedName>
        <fullName evidence="1">Serine protease</fullName>
    </submittedName>
</protein>
<keyword evidence="1" id="KW-0645">Protease</keyword>
<gene>
    <name evidence="1" type="ORF">OCV77_04065</name>
</gene>
<dbReference type="GO" id="GO:0006508">
    <property type="term" value="P:proteolysis"/>
    <property type="evidence" value="ECO:0007669"/>
    <property type="project" value="UniProtKB-KW"/>
</dbReference>
<comment type="caution">
    <text evidence="1">The sequence shown here is derived from an EMBL/GenBank/DDBJ whole genome shotgun (WGS) entry which is preliminary data.</text>
</comment>
<dbReference type="RefSeq" id="WP_262573533.1">
    <property type="nucleotide sequence ID" value="NZ_JAOQKJ010000003.1"/>
</dbReference>
<dbReference type="EMBL" id="JAOQKJ010000003">
    <property type="protein sequence ID" value="MCU6743685.1"/>
    <property type="molecule type" value="Genomic_DNA"/>
</dbReference>
<evidence type="ECO:0000313" key="2">
    <source>
        <dbReference type="Proteomes" id="UP001652432"/>
    </source>
</evidence>
<dbReference type="GO" id="GO:0008233">
    <property type="term" value="F:peptidase activity"/>
    <property type="evidence" value="ECO:0007669"/>
    <property type="project" value="UniProtKB-KW"/>
</dbReference>
<dbReference type="Proteomes" id="UP001652432">
    <property type="component" value="Unassembled WGS sequence"/>
</dbReference>
<organism evidence="1 2">
    <name type="scientific">Suilimivivens aceti</name>
    <dbReference type="NCBI Taxonomy" id="2981774"/>
    <lineage>
        <taxon>Bacteria</taxon>
        <taxon>Bacillati</taxon>
        <taxon>Bacillota</taxon>
        <taxon>Clostridia</taxon>
        <taxon>Lachnospirales</taxon>
        <taxon>Lachnospiraceae</taxon>
        <taxon>Suilimivivens</taxon>
    </lineage>
</organism>
<name>A0ABT2T0A5_9FIRM</name>
<accession>A0ABT2T0A5</accession>